<dbReference type="InterPro" id="IPR036388">
    <property type="entry name" value="WH-like_DNA-bd_sf"/>
</dbReference>
<proteinExistence type="inferred from homology"/>
<dbReference type="Pfam" id="PF00392">
    <property type="entry name" value="GntR"/>
    <property type="match status" value="1"/>
</dbReference>
<organism evidence="7 8">
    <name type="scientific">Actinoplanes ianthinogenes</name>
    <dbReference type="NCBI Taxonomy" id="122358"/>
    <lineage>
        <taxon>Bacteria</taxon>
        <taxon>Bacillati</taxon>
        <taxon>Actinomycetota</taxon>
        <taxon>Actinomycetes</taxon>
        <taxon>Micromonosporales</taxon>
        <taxon>Micromonosporaceae</taxon>
        <taxon>Actinoplanes</taxon>
    </lineage>
</organism>
<feature type="domain" description="HTH gntR-type" evidence="6">
    <location>
        <begin position="9"/>
        <end position="77"/>
    </location>
</feature>
<dbReference type="Gene3D" id="3.40.640.10">
    <property type="entry name" value="Type I PLP-dependent aspartate aminotransferase-like (Major domain)"/>
    <property type="match status" value="1"/>
</dbReference>
<keyword evidence="3" id="KW-0805">Transcription regulation</keyword>
<dbReference type="CDD" id="cd00609">
    <property type="entry name" value="AAT_like"/>
    <property type="match status" value="1"/>
</dbReference>
<dbReference type="SMART" id="SM00345">
    <property type="entry name" value="HTH_GNTR"/>
    <property type="match status" value="1"/>
</dbReference>
<dbReference type="InterPro" id="IPR036390">
    <property type="entry name" value="WH_DNA-bd_sf"/>
</dbReference>
<dbReference type="PANTHER" id="PTHR46577">
    <property type="entry name" value="HTH-TYPE TRANSCRIPTIONAL REGULATORY PROTEIN GABR"/>
    <property type="match status" value="1"/>
</dbReference>
<dbReference type="SUPFAM" id="SSF53383">
    <property type="entry name" value="PLP-dependent transferases"/>
    <property type="match status" value="1"/>
</dbReference>
<reference evidence="7 8" key="1">
    <citation type="submission" date="2020-08" db="EMBL/GenBank/DDBJ databases">
        <title>Whole genome shotgun sequence of Actinoplanes ianthinogenes NBRC 13996.</title>
        <authorList>
            <person name="Komaki H."/>
            <person name="Tamura T."/>
        </authorList>
    </citation>
    <scope>NUCLEOTIDE SEQUENCE [LARGE SCALE GENOMIC DNA]</scope>
    <source>
        <strain evidence="7 8">NBRC 13996</strain>
    </source>
</reference>
<evidence type="ECO:0000313" key="8">
    <source>
        <dbReference type="Proteomes" id="UP000676967"/>
    </source>
</evidence>
<dbReference type="RefSeq" id="WP_189336775.1">
    <property type="nucleotide sequence ID" value="NZ_AP023356.1"/>
</dbReference>
<evidence type="ECO:0000256" key="3">
    <source>
        <dbReference type="ARBA" id="ARBA00023015"/>
    </source>
</evidence>
<gene>
    <name evidence="7" type="ORF">Aiant_30060</name>
</gene>
<dbReference type="InterPro" id="IPR004839">
    <property type="entry name" value="Aminotransferase_I/II_large"/>
</dbReference>
<keyword evidence="8" id="KW-1185">Reference proteome</keyword>
<evidence type="ECO:0000259" key="6">
    <source>
        <dbReference type="PROSITE" id="PS50949"/>
    </source>
</evidence>
<dbReference type="InterPro" id="IPR015424">
    <property type="entry name" value="PyrdxlP-dep_Trfase"/>
</dbReference>
<dbReference type="SUPFAM" id="SSF46785">
    <property type="entry name" value="Winged helix' DNA-binding domain"/>
    <property type="match status" value="1"/>
</dbReference>
<evidence type="ECO:0000256" key="5">
    <source>
        <dbReference type="ARBA" id="ARBA00023163"/>
    </source>
</evidence>
<protein>
    <submittedName>
        <fullName evidence="7">GntR family transcriptional regulator</fullName>
    </submittedName>
</protein>
<keyword evidence="4" id="KW-0238">DNA-binding</keyword>
<comment type="similarity">
    <text evidence="1">In the C-terminal section; belongs to the class-I pyridoxal-phosphate-dependent aminotransferase family.</text>
</comment>
<sequence length="447" mass="47019">MAEQYQVTGETAAAISASIEAGVMRGDWDFGAALPPVRILAGALHVSPATVAKAYQELRQRGVVETEGRRGTRIRSRPPVALSRSALRLPVPAGLRDLSTGEPDLEFLPPLGPALRAVAERVGPPQGYTSAVTMPELIEAARPRLLAQGVPVEDAAIAVTAGTLDSIERLLVAHLRPGDAVAVEDPGWANLLDLIAALGMRPLPVAMDEEGPDPESLATALRAGARAVVITVRAQNPTGAAVSAARAGTLRELLAAHPEVLLMEDDHAAELAEQPPHCVGPVTRWWAFIRSASKPFGPDLRIAVLAGDEISVARVTGRMRIGMGWVSTLAQRLLLHLWRDPEVTALVTAAARSYGVRRTALRDALRAYGIPAVGDTGINVWVPVPDETHAVAVLRDAGYAVAPGTLFRVASPPGIRITVSTLDEPDLPVLAAAVVSATRPRAAGVAR</sequence>
<dbReference type="InterPro" id="IPR051446">
    <property type="entry name" value="HTH_trans_reg/aminotransferase"/>
</dbReference>
<keyword evidence="2" id="KW-0663">Pyridoxal phosphate</keyword>
<evidence type="ECO:0000256" key="2">
    <source>
        <dbReference type="ARBA" id="ARBA00022898"/>
    </source>
</evidence>
<dbReference type="Proteomes" id="UP000676967">
    <property type="component" value="Chromosome"/>
</dbReference>
<dbReference type="Pfam" id="PF00155">
    <property type="entry name" value="Aminotran_1_2"/>
    <property type="match status" value="1"/>
</dbReference>
<dbReference type="PROSITE" id="PS50949">
    <property type="entry name" value="HTH_GNTR"/>
    <property type="match status" value="1"/>
</dbReference>
<evidence type="ECO:0000256" key="4">
    <source>
        <dbReference type="ARBA" id="ARBA00023125"/>
    </source>
</evidence>
<dbReference type="EMBL" id="AP023356">
    <property type="protein sequence ID" value="BCJ42349.1"/>
    <property type="molecule type" value="Genomic_DNA"/>
</dbReference>
<dbReference type="PANTHER" id="PTHR46577:SF1">
    <property type="entry name" value="HTH-TYPE TRANSCRIPTIONAL REGULATORY PROTEIN GABR"/>
    <property type="match status" value="1"/>
</dbReference>
<evidence type="ECO:0000313" key="7">
    <source>
        <dbReference type="EMBL" id="BCJ42349.1"/>
    </source>
</evidence>
<dbReference type="InterPro" id="IPR015421">
    <property type="entry name" value="PyrdxlP-dep_Trfase_major"/>
</dbReference>
<dbReference type="Gene3D" id="1.10.10.10">
    <property type="entry name" value="Winged helix-like DNA-binding domain superfamily/Winged helix DNA-binding domain"/>
    <property type="match status" value="1"/>
</dbReference>
<accession>A0ABM7LSN4</accession>
<evidence type="ECO:0000256" key="1">
    <source>
        <dbReference type="ARBA" id="ARBA00005384"/>
    </source>
</evidence>
<keyword evidence="5" id="KW-0804">Transcription</keyword>
<dbReference type="InterPro" id="IPR000524">
    <property type="entry name" value="Tscrpt_reg_HTH_GntR"/>
</dbReference>
<name>A0ABM7LSN4_9ACTN</name>